<evidence type="ECO:0000259" key="1">
    <source>
        <dbReference type="Pfam" id="PF01926"/>
    </source>
</evidence>
<feature type="domain" description="NOA1/YqeH-like C-terminal" evidence="2">
    <location>
        <begin position="432"/>
        <end position="530"/>
    </location>
</feature>
<dbReference type="EMBL" id="JAUHHV010000009">
    <property type="protein sequence ID" value="KAK1411997.1"/>
    <property type="molecule type" value="Genomic_DNA"/>
</dbReference>
<organism evidence="3 4">
    <name type="scientific">Tagetes erecta</name>
    <name type="common">African marigold</name>
    <dbReference type="NCBI Taxonomy" id="13708"/>
    <lineage>
        <taxon>Eukaryota</taxon>
        <taxon>Viridiplantae</taxon>
        <taxon>Streptophyta</taxon>
        <taxon>Embryophyta</taxon>
        <taxon>Tracheophyta</taxon>
        <taxon>Spermatophyta</taxon>
        <taxon>Magnoliopsida</taxon>
        <taxon>eudicotyledons</taxon>
        <taxon>Gunneridae</taxon>
        <taxon>Pentapetalae</taxon>
        <taxon>asterids</taxon>
        <taxon>campanulids</taxon>
        <taxon>Asterales</taxon>
        <taxon>Asteraceae</taxon>
        <taxon>Asteroideae</taxon>
        <taxon>Heliantheae alliance</taxon>
        <taxon>Tageteae</taxon>
        <taxon>Tagetes</taxon>
    </lineage>
</organism>
<dbReference type="SUPFAM" id="SSF52540">
    <property type="entry name" value="P-loop containing nucleoside triphosphate hydrolases"/>
    <property type="match status" value="1"/>
</dbReference>
<dbReference type="Pfam" id="PF21516">
    <property type="entry name" value="YqeH-like_C"/>
    <property type="match status" value="1"/>
</dbReference>
<feature type="domain" description="G" evidence="1">
    <location>
        <begin position="316"/>
        <end position="390"/>
    </location>
</feature>
<dbReference type="AlphaFoldDB" id="A0AAD8JWU7"/>
<accession>A0AAD8JWU7</accession>
<name>A0AAD8JWU7_TARER</name>
<evidence type="ECO:0000259" key="2">
    <source>
        <dbReference type="Pfam" id="PF21516"/>
    </source>
</evidence>
<dbReference type="GO" id="GO:0005739">
    <property type="term" value="C:mitochondrion"/>
    <property type="evidence" value="ECO:0007669"/>
    <property type="project" value="TreeGrafter"/>
</dbReference>
<evidence type="ECO:0000313" key="4">
    <source>
        <dbReference type="Proteomes" id="UP001229421"/>
    </source>
</evidence>
<dbReference type="InterPro" id="IPR048422">
    <property type="entry name" value="NOA1/YqeH-like_C"/>
</dbReference>
<dbReference type="InterPro" id="IPR027417">
    <property type="entry name" value="P-loop_NTPase"/>
</dbReference>
<dbReference type="Gene3D" id="3.40.50.300">
    <property type="entry name" value="P-loop containing nucleotide triphosphate hydrolases"/>
    <property type="match status" value="1"/>
</dbReference>
<protein>
    <recommendedName>
        <fullName evidence="5">G domain-containing protein</fullName>
    </recommendedName>
</protein>
<reference evidence="3" key="1">
    <citation type="journal article" date="2023" name="bioRxiv">
        <title>Improved chromosome-level genome assembly for marigold (Tagetes erecta).</title>
        <authorList>
            <person name="Jiang F."/>
            <person name="Yuan L."/>
            <person name="Wang S."/>
            <person name="Wang H."/>
            <person name="Xu D."/>
            <person name="Wang A."/>
            <person name="Fan W."/>
        </authorList>
    </citation>
    <scope>NUCLEOTIDE SEQUENCE</scope>
    <source>
        <strain evidence="3">WSJ</strain>
        <tissue evidence="3">Leaf</tissue>
    </source>
</reference>
<sequence length="581" mass="64112">MISRKLTPSKLKTFLALSPFTTYTYTKPLSNSIINPPQLQNLLNPTKTLTLPNQFPIFRHFSSNQTSNPPLSITRDGNYDESPSQIHRICPGCGIAMQDSNPKQPGFFITPSIKDSNYKLQIDKNPIADETHIPNSVKKGFLVDSDEDFEKTNPKVADRPVVCARCHSLRNYGRVKDQSVENLLPDFDFDHTVGRRLNSVSGTRTVVVMVVDAVDFDGSFPRKVAELVSNTIDVNSRAWKEGKSGNLPRVVLVVTKIDLLPVSVSPTGFEYWVRTRAREGGANKLTKVHCVSAFKNWGLKDLADDMVSLAGQRGHVWVIGAQNAGKSTLINAMAKCVGGKMSVLTEAPVPGTTLGIVRVEGVLPGQAKLFDTPGLLHPHQITTRLTREEQKLVHITKELKPRTYRIKAGHSIHIAGLMRLDIEEISVGSIYVTVWASPDLPLHMGKTEKASTMVEDHFGLQLQPPIGKHRVAELGRWLKKEFRVHGTSWDSSCVDVAAAGLGWFAIALKGEALLGVWTYEGVDVTLRNALIPHQSRYFEVTGFTVSKIVSKADKSLNKQKNNEKKIKVGDAEMEATTTAAL</sequence>
<gene>
    <name evidence="3" type="ORF">QVD17_32904</name>
</gene>
<dbReference type="PANTHER" id="PTHR46434">
    <property type="entry name" value="GENETIC INTERACTOR OF PROHIBITINS 3, MITOCHONDRIAL"/>
    <property type="match status" value="1"/>
</dbReference>
<dbReference type="CDD" id="cd01855">
    <property type="entry name" value="YqeH"/>
    <property type="match status" value="1"/>
</dbReference>
<dbReference type="GO" id="GO:0005525">
    <property type="term" value="F:GTP binding"/>
    <property type="evidence" value="ECO:0007669"/>
    <property type="project" value="InterPro"/>
</dbReference>
<dbReference type="Proteomes" id="UP001229421">
    <property type="component" value="Unassembled WGS sequence"/>
</dbReference>
<dbReference type="Pfam" id="PF01926">
    <property type="entry name" value="MMR_HSR1"/>
    <property type="match status" value="1"/>
</dbReference>
<dbReference type="InterPro" id="IPR050896">
    <property type="entry name" value="Mito_lipid_metab_GTPase"/>
</dbReference>
<dbReference type="PANTHER" id="PTHR46434:SF1">
    <property type="entry name" value="GENETIC INTERACTOR OF PROHIBITINS 3, MITOCHONDRIAL"/>
    <property type="match status" value="1"/>
</dbReference>
<evidence type="ECO:0000313" key="3">
    <source>
        <dbReference type="EMBL" id="KAK1411997.1"/>
    </source>
</evidence>
<keyword evidence="4" id="KW-1185">Reference proteome</keyword>
<dbReference type="InterPro" id="IPR006073">
    <property type="entry name" value="GTP-bd"/>
</dbReference>
<proteinExistence type="predicted"/>
<comment type="caution">
    <text evidence="3">The sequence shown here is derived from an EMBL/GenBank/DDBJ whole genome shotgun (WGS) entry which is preliminary data.</text>
</comment>
<evidence type="ECO:0008006" key="5">
    <source>
        <dbReference type="Google" id="ProtNLM"/>
    </source>
</evidence>